<organism evidence="7 8">
    <name type="scientific">Tsukamurella sputi</name>
    <dbReference type="NCBI Taxonomy" id="2591848"/>
    <lineage>
        <taxon>Bacteria</taxon>
        <taxon>Bacillati</taxon>
        <taxon>Actinomycetota</taxon>
        <taxon>Actinomycetes</taxon>
        <taxon>Mycobacteriales</taxon>
        <taxon>Tsukamurellaceae</taxon>
        <taxon>Tsukamurella</taxon>
    </lineage>
</organism>
<comment type="caution">
    <text evidence="7">The sequence shown here is derived from an EMBL/GenBank/DDBJ whole genome shotgun (WGS) entry which is preliminary data.</text>
</comment>
<dbReference type="Gene3D" id="3.40.50.150">
    <property type="entry name" value="Vaccinia Virus protein VP39"/>
    <property type="match status" value="1"/>
</dbReference>
<evidence type="ECO:0000313" key="7">
    <source>
        <dbReference type="EMBL" id="TWS25716.1"/>
    </source>
</evidence>
<protein>
    <recommendedName>
        <fullName evidence="6">S-adenosyl-L-methionine-dependent methyltransferase</fullName>
        <ecNumber evidence="6">2.1.1.-</ecNumber>
    </recommendedName>
</protein>
<dbReference type="OrthoDB" id="9806164at2"/>
<keyword evidence="4 7" id="KW-0808">Transferase</keyword>
<reference evidence="7 8" key="1">
    <citation type="submission" date="2019-06" db="EMBL/GenBank/DDBJ databases">
        <authorList>
            <person name="Teng J.L.L."/>
            <person name="Lee H.H."/>
            <person name="Lau S.K.P."/>
            <person name="Woo P.C.Y."/>
        </authorList>
    </citation>
    <scope>NUCLEOTIDE SEQUENCE [LARGE SCALE GENOMIC DNA]</scope>
    <source>
        <strain evidence="7 8">HKU70</strain>
    </source>
</reference>
<keyword evidence="8" id="KW-1185">Reference proteome</keyword>
<name>A0A5C5RRM0_9ACTN</name>
<dbReference type="InterPro" id="IPR011610">
    <property type="entry name" value="SAM_mthyl_Trfase_ML2640-like"/>
</dbReference>
<sequence>MNTIAPEDTAARTALWRALHAELDRSPVLTDTIGLDLLAPAPDWRDRGDMDPDFTRGMRAWVATRSRIVEDLVLSSGVGQYVLLGAGLDTFAQRHPDSAATVFEVDEPGPQQWKRTRLATLGLLADRQRFVPVDFESDGDWLTRLRALGFDDLRPAVVSSLGVSMYLTRAATSATLDTVVGLAPGTVFALTYQPPTESLSGADRRAREVSMAGAERNGTPFLSFYTAREAADLARAAGFSTVETVSTENATDRYFSGRTDGLAPAHGEEMLMATV</sequence>
<evidence type="ECO:0000256" key="4">
    <source>
        <dbReference type="ARBA" id="ARBA00022679"/>
    </source>
</evidence>
<evidence type="ECO:0000313" key="8">
    <source>
        <dbReference type="Proteomes" id="UP000319792"/>
    </source>
</evidence>
<reference evidence="7 8" key="2">
    <citation type="submission" date="2019-08" db="EMBL/GenBank/DDBJ databases">
        <title>Tsukamurella conjunctivitidis sp. nov., Tsukamurella assacharolytica sp. nov. and Tsukamurella sputae sp. nov. isolated from patients with conjunctivitis, bacteraemia (lymphoma) and respiratory infection (sputum) in Hong Kong.</title>
        <authorList>
            <person name="Fok K.M.N."/>
            <person name="Fong J.Y.H."/>
        </authorList>
    </citation>
    <scope>NUCLEOTIDE SEQUENCE [LARGE SCALE GENOMIC DNA]</scope>
    <source>
        <strain evidence="7 8">HKU70</strain>
    </source>
</reference>
<dbReference type="InterPro" id="IPR007213">
    <property type="entry name" value="Ppm1/Ppm2/Tcmp"/>
</dbReference>
<dbReference type="EC" id="2.1.1.-" evidence="6"/>
<gene>
    <name evidence="7" type="ORF">FK268_00070</name>
</gene>
<proteinExistence type="inferred from homology"/>
<dbReference type="GO" id="GO:0008168">
    <property type="term" value="F:methyltransferase activity"/>
    <property type="evidence" value="ECO:0007669"/>
    <property type="project" value="UniProtKB-UniRule"/>
</dbReference>
<accession>A0A5C5RRM0</accession>
<dbReference type="EMBL" id="VIGV01000001">
    <property type="protein sequence ID" value="TWS25716.1"/>
    <property type="molecule type" value="Genomic_DNA"/>
</dbReference>
<evidence type="ECO:0000256" key="3">
    <source>
        <dbReference type="ARBA" id="ARBA00022603"/>
    </source>
</evidence>
<keyword evidence="3 6" id="KW-0489">Methyltransferase</keyword>
<keyword evidence="5 6" id="KW-0949">S-adenosyl-L-methionine</keyword>
<dbReference type="AlphaFoldDB" id="A0A5C5RRM0"/>
<dbReference type="PANTHER" id="PTHR43619">
    <property type="entry name" value="S-ADENOSYL-L-METHIONINE-DEPENDENT METHYLTRANSFERASE YKTD-RELATED"/>
    <property type="match status" value="1"/>
</dbReference>
<dbReference type="GO" id="GO:0032259">
    <property type="term" value="P:methylation"/>
    <property type="evidence" value="ECO:0007669"/>
    <property type="project" value="UniProtKB-KW"/>
</dbReference>
<evidence type="ECO:0000256" key="5">
    <source>
        <dbReference type="ARBA" id="ARBA00022691"/>
    </source>
</evidence>
<evidence type="ECO:0000256" key="2">
    <source>
        <dbReference type="ARBA" id="ARBA00008138"/>
    </source>
</evidence>
<comment type="function">
    <text evidence="1 6">Exhibits S-adenosyl-L-methionine-dependent methyltransferase activity.</text>
</comment>
<dbReference type="InterPro" id="IPR029063">
    <property type="entry name" value="SAM-dependent_MTases_sf"/>
</dbReference>
<comment type="similarity">
    <text evidence="2 6">Belongs to the UPF0677 family.</text>
</comment>
<dbReference type="NCBIfam" id="TIGR00027">
    <property type="entry name" value="mthyl_TIGR00027"/>
    <property type="match status" value="1"/>
</dbReference>
<evidence type="ECO:0000256" key="1">
    <source>
        <dbReference type="ARBA" id="ARBA00003907"/>
    </source>
</evidence>
<evidence type="ECO:0000256" key="6">
    <source>
        <dbReference type="RuleBase" id="RU362030"/>
    </source>
</evidence>
<dbReference type="SUPFAM" id="SSF53335">
    <property type="entry name" value="S-adenosyl-L-methionine-dependent methyltransferases"/>
    <property type="match status" value="1"/>
</dbReference>
<dbReference type="Proteomes" id="UP000319792">
    <property type="component" value="Unassembled WGS sequence"/>
</dbReference>
<dbReference type="Pfam" id="PF04072">
    <property type="entry name" value="LCM"/>
    <property type="match status" value="1"/>
</dbReference>
<dbReference type="PANTHER" id="PTHR43619:SF2">
    <property type="entry name" value="S-ADENOSYL-L-METHIONINE-DEPENDENT METHYLTRANSFERASES SUPERFAMILY PROTEIN"/>
    <property type="match status" value="1"/>
</dbReference>